<dbReference type="NCBIfam" id="NF043076">
    <property type="entry name" value="PHA_gran_PhaM"/>
    <property type="match status" value="1"/>
</dbReference>
<proteinExistence type="predicted"/>
<dbReference type="Proteomes" id="UP000092213">
    <property type="component" value="Chromosome"/>
</dbReference>
<feature type="compositionally biased region" description="Basic and acidic residues" evidence="1">
    <location>
        <begin position="141"/>
        <end position="153"/>
    </location>
</feature>
<feature type="region of interest" description="Disordered" evidence="1">
    <location>
        <begin position="130"/>
        <end position="230"/>
    </location>
</feature>
<dbReference type="InterPro" id="IPR050026">
    <property type="entry name" value="PHA_gran_PhaM_N"/>
</dbReference>
<feature type="compositionally biased region" description="Low complexity" evidence="1">
    <location>
        <begin position="164"/>
        <end position="179"/>
    </location>
</feature>
<feature type="region of interest" description="Disordered" evidence="1">
    <location>
        <begin position="252"/>
        <end position="334"/>
    </location>
</feature>
<dbReference type="EMBL" id="CP016170">
    <property type="protein sequence ID" value="ANN65090.1"/>
    <property type="molecule type" value="Genomic_DNA"/>
</dbReference>
<gene>
    <name evidence="2" type="ORF">BAU06_01060</name>
    <name evidence="3" type="ORF">BAU08_01050</name>
</gene>
<keyword evidence="4" id="KW-1185">Reference proteome</keyword>
<organism evidence="3 5">
    <name type="scientific">Bordetella bronchialis</name>
    <dbReference type="NCBI Taxonomy" id="463025"/>
    <lineage>
        <taxon>Bacteria</taxon>
        <taxon>Pseudomonadati</taxon>
        <taxon>Pseudomonadota</taxon>
        <taxon>Betaproteobacteria</taxon>
        <taxon>Burkholderiales</taxon>
        <taxon>Alcaligenaceae</taxon>
        <taxon>Bordetella</taxon>
    </lineage>
</organism>
<dbReference type="EMBL" id="CP016171">
    <property type="protein sequence ID" value="ANN70121.1"/>
    <property type="molecule type" value="Genomic_DNA"/>
</dbReference>
<evidence type="ECO:0000256" key="1">
    <source>
        <dbReference type="SAM" id="MobiDB-lite"/>
    </source>
</evidence>
<evidence type="ECO:0000313" key="3">
    <source>
        <dbReference type="EMBL" id="ANN70121.1"/>
    </source>
</evidence>
<feature type="compositionally biased region" description="Low complexity" evidence="1">
    <location>
        <begin position="280"/>
        <end position="315"/>
    </location>
</feature>
<reference evidence="4 5" key="1">
    <citation type="submission" date="2016-06" db="EMBL/GenBank/DDBJ databases">
        <title>Complete genome sequences of Bordetella bronchialis and Bordetella flabilis.</title>
        <authorList>
            <person name="LiPuma J.J."/>
            <person name="Spilker T."/>
        </authorList>
    </citation>
    <scope>NUCLEOTIDE SEQUENCE [LARGE SCALE GENOMIC DNA]</scope>
    <source>
        <strain evidence="3 5">AU17976</strain>
        <strain evidence="2 4">AU3182</strain>
    </source>
</reference>
<evidence type="ECO:0000313" key="2">
    <source>
        <dbReference type="EMBL" id="ANN65090.1"/>
    </source>
</evidence>
<feature type="compositionally biased region" description="Low complexity" evidence="1">
    <location>
        <begin position="208"/>
        <end position="230"/>
    </location>
</feature>
<feature type="compositionally biased region" description="Basic residues" evidence="1">
    <location>
        <begin position="316"/>
        <end position="326"/>
    </location>
</feature>
<dbReference type="AlphaFoldDB" id="A0A193FSF6"/>
<dbReference type="STRING" id="463025.BAU08_01050"/>
<dbReference type="Proteomes" id="UP000091897">
    <property type="component" value="Chromosome"/>
</dbReference>
<dbReference type="RefSeq" id="WP_066343162.1">
    <property type="nucleotide sequence ID" value="NZ_CBCSFJ010000025.1"/>
</dbReference>
<feature type="compositionally biased region" description="Low complexity" evidence="1">
    <location>
        <begin position="263"/>
        <end position="273"/>
    </location>
</feature>
<sequence>MTNQNTNPFVLPGMGQGSADTAGNPLLASMEMMRQAWAGLTGPGGLAQVMPMTPPMNLQDLEQRIAELRAVESWLRLNLSMLSSTIQGLEVQRSTIATLRSFVDNMGAQAQDAGNWGGASPLEIVLGLKPAPGQSAAKPPAGREGRTDTEARAPDAGARGGAQAGSQADTGSPGAAAPGVAGGGRAAGTASASSASSGGTPRPDADTSSGAAASSAGSAQAISQAAQSASEAWWGMLQQQFNQLAAATAATMPGMTGGAPDRGSAPKPGAAAPGQGGTAAGTAPSGKSTPAASAAGAPAGARRGAARKTSATGTAKPRKAAARKNKIQSDPDQS</sequence>
<protein>
    <submittedName>
        <fullName evidence="3">Uncharacterized protein</fullName>
    </submittedName>
</protein>
<accession>A0A193FSF6</accession>
<evidence type="ECO:0000313" key="4">
    <source>
        <dbReference type="Proteomes" id="UP000091897"/>
    </source>
</evidence>
<evidence type="ECO:0000313" key="5">
    <source>
        <dbReference type="Proteomes" id="UP000092213"/>
    </source>
</evidence>
<name>A0A193FSF6_9BORD</name>
<feature type="compositionally biased region" description="Low complexity" evidence="1">
    <location>
        <begin position="187"/>
        <end position="201"/>
    </location>
</feature>
<dbReference type="KEGG" id="bbro:BAU06_01060"/>